<evidence type="ECO:0000256" key="1">
    <source>
        <dbReference type="SAM" id="MobiDB-lite"/>
    </source>
</evidence>
<evidence type="ECO:0000313" key="3">
    <source>
        <dbReference type="Proteomes" id="UP000001977"/>
    </source>
</evidence>
<organism evidence="2 3">
    <name type="scientific">Bordetella avium (strain 197N)</name>
    <dbReference type="NCBI Taxonomy" id="360910"/>
    <lineage>
        <taxon>Bacteria</taxon>
        <taxon>Pseudomonadati</taxon>
        <taxon>Pseudomonadota</taxon>
        <taxon>Betaproteobacteria</taxon>
        <taxon>Burkholderiales</taxon>
        <taxon>Alcaligenaceae</taxon>
        <taxon>Bordetella</taxon>
    </lineage>
</organism>
<sequence>MPPRSPHQARGQGASQSPLDARGLGGNRRIMRRLLEHELGQGALMFQCFPLSVGVARPPPHRSTYKPAPVSAARGGEGFAEIAKRLRAARRNH</sequence>
<name>Q2KY25_BORA1</name>
<proteinExistence type="predicted"/>
<gene>
    <name evidence="2" type="ordered locus">BAV0568</name>
</gene>
<evidence type="ECO:0000313" key="2">
    <source>
        <dbReference type="EMBL" id="CAJ48173.1"/>
    </source>
</evidence>
<dbReference type="HOGENOM" id="CLU_2970245_0_0_4"/>
<dbReference type="KEGG" id="bav:BAV0568"/>
<reference evidence="2 3" key="1">
    <citation type="journal article" date="2006" name="J. Bacteriol.">
        <title>Comparison of the genome sequence of the poultry pathogen Bordetella avium with those of B. bronchiseptica, B. pertussis, and B. parapertussis reveals extensive diversity in surface structures associated with host interaction.</title>
        <authorList>
            <person name="Sebaihia M."/>
            <person name="Preston A."/>
            <person name="Maskell D.J."/>
            <person name="Kuzmiak H."/>
            <person name="Connell T.D."/>
            <person name="King N.D."/>
            <person name="Orndorff P.E."/>
            <person name="Miyamoto D.M."/>
            <person name="Thomson N.R."/>
            <person name="Harris D."/>
            <person name="Goble A."/>
            <person name="Lord A."/>
            <person name="Murphy L."/>
            <person name="Quail M.A."/>
            <person name="Rutter S."/>
            <person name="Squares R."/>
            <person name="Squares S."/>
            <person name="Woodward J."/>
            <person name="Parkhill J."/>
            <person name="Temple L.M."/>
        </authorList>
    </citation>
    <scope>NUCLEOTIDE SEQUENCE [LARGE SCALE GENOMIC DNA]</scope>
    <source>
        <strain evidence="2 3">197N</strain>
    </source>
</reference>
<dbReference type="Proteomes" id="UP000001977">
    <property type="component" value="Chromosome"/>
</dbReference>
<accession>Q2KY25</accession>
<dbReference type="EMBL" id="AM167904">
    <property type="protein sequence ID" value="CAJ48173.1"/>
    <property type="molecule type" value="Genomic_DNA"/>
</dbReference>
<dbReference type="STRING" id="360910.BAV0568"/>
<dbReference type="AlphaFoldDB" id="Q2KY25"/>
<feature type="region of interest" description="Disordered" evidence="1">
    <location>
        <begin position="1"/>
        <end position="25"/>
    </location>
</feature>
<keyword evidence="3" id="KW-1185">Reference proteome</keyword>
<protein>
    <submittedName>
        <fullName evidence="2">Uncharacterized protein</fullName>
    </submittedName>
</protein>